<dbReference type="Proteomes" id="UP001231189">
    <property type="component" value="Unassembled WGS sequence"/>
</dbReference>
<organism evidence="3 4">
    <name type="scientific">Lolium multiflorum</name>
    <name type="common">Italian ryegrass</name>
    <name type="synonym">Lolium perenne subsp. multiflorum</name>
    <dbReference type="NCBI Taxonomy" id="4521"/>
    <lineage>
        <taxon>Eukaryota</taxon>
        <taxon>Viridiplantae</taxon>
        <taxon>Streptophyta</taxon>
        <taxon>Embryophyta</taxon>
        <taxon>Tracheophyta</taxon>
        <taxon>Spermatophyta</taxon>
        <taxon>Magnoliopsida</taxon>
        <taxon>Liliopsida</taxon>
        <taxon>Poales</taxon>
        <taxon>Poaceae</taxon>
        <taxon>BOP clade</taxon>
        <taxon>Pooideae</taxon>
        <taxon>Poodae</taxon>
        <taxon>Poeae</taxon>
        <taxon>Poeae Chloroplast Group 2 (Poeae type)</taxon>
        <taxon>Loliodinae</taxon>
        <taxon>Loliinae</taxon>
        <taxon>Lolium</taxon>
    </lineage>
</organism>
<keyword evidence="4" id="KW-1185">Reference proteome</keyword>
<sequence>MQSKRLTFCLREVWRSIGLQELMTTGNMDLGELLRRRCIDDKAALVLITKAIGLIGRPVDESLLSVMGAACSDPLVSIRKAALAAISEVSGNSLTRESQKSGFKLCHLWVCQSSNLNLDDDSVNLEEIFPEGTLDFLKSICDGETKSDSPPTKPYPFVCTCASLVFLLSPRAPIPPPPPPPAPLSQSPPARATGGAADIGASDEGSAGNLLLGGVVELRQGELRRGIGSSSLSLKSRLAYLLLSPISAPHSPPLHDAEDGDGGAAATIRMRSHGGARAAVVVTRSGGGSREGRVRAAALRLGAG</sequence>
<evidence type="ECO:0000313" key="3">
    <source>
        <dbReference type="EMBL" id="KAK1645924.1"/>
    </source>
</evidence>
<evidence type="ECO:0000256" key="1">
    <source>
        <dbReference type="SAM" id="MobiDB-lite"/>
    </source>
</evidence>
<proteinExistence type="predicted"/>
<evidence type="ECO:0000313" key="2">
    <source>
        <dbReference type="EMBL" id="KAK1645908.1"/>
    </source>
</evidence>
<feature type="region of interest" description="Disordered" evidence="1">
    <location>
        <begin position="172"/>
        <end position="200"/>
    </location>
</feature>
<protein>
    <submittedName>
        <fullName evidence="3">Uncharacterized protein</fullName>
    </submittedName>
</protein>
<dbReference type="EMBL" id="JAUUTY010000004">
    <property type="protein sequence ID" value="KAK1645908.1"/>
    <property type="molecule type" value="Genomic_DNA"/>
</dbReference>
<feature type="compositionally biased region" description="Pro residues" evidence="1">
    <location>
        <begin position="172"/>
        <end position="183"/>
    </location>
</feature>
<dbReference type="AlphaFoldDB" id="A0AAD8S658"/>
<gene>
    <name evidence="2" type="ORF">QYE76_063713</name>
    <name evidence="3" type="ORF">QYE76_063729</name>
</gene>
<dbReference type="EMBL" id="JAUUTY010000004">
    <property type="protein sequence ID" value="KAK1645924.1"/>
    <property type="molecule type" value="Genomic_DNA"/>
</dbReference>
<name>A0AAD8S658_LOLMU</name>
<evidence type="ECO:0000313" key="4">
    <source>
        <dbReference type="Proteomes" id="UP001231189"/>
    </source>
</evidence>
<accession>A0AAD8S658</accession>
<reference evidence="3" key="1">
    <citation type="submission" date="2023-07" db="EMBL/GenBank/DDBJ databases">
        <title>A chromosome-level genome assembly of Lolium multiflorum.</title>
        <authorList>
            <person name="Chen Y."/>
            <person name="Copetti D."/>
            <person name="Kolliker R."/>
            <person name="Studer B."/>
        </authorList>
    </citation>
    <scope>NUCLEOTIDE SEQUENCE</scope>
    <source>
        <strain evidence="3">02402/16</strain>
        <tissue evidence="3">Leaf</tissue>
    </source>
</reference>
<comment type="caution">
    <text evidence="3">The sequence shown here is derived from an EMBL/GenBank/DDBJ whole genome shotgun (WGS) entry which is preliminary data.</text>
</comment>